<name>A0A6A3K4A9_9STRA</name>
<accession>A0A6A3K4A9</accession>
<evidence type="ECO:0000313" key="2">
    <source>
        <dbReference type="Proteomes" id="UP000435112"/>
    </source>
</evidence>
<dbReference type="EMBL" id="QXFU01001595">
    <property type="protein sequence ID" value="KAE8999124.1"/>
    <property type="molecule type" value="Genomic_DNA"/>
</dbReference>
<comment type="caution">
    <text evidence="1">The sequence shown here is derived from an EMBL/GenBank/DDBJ whole genome shotgun (WGS) entry which is preliminary data.</text>
</comment>
<sequence length="164" mass="18149">MGSPDSVISLGGNIDAEKRFLRVNGNEGRGSPDEVEDVTAKFSRVFPSAYLSPQCTAVAPCTVLTPACIFSPYFSRSTTPSTTLPTAGPAKSDVWCSDFAGHKALCKRVKQMRDLMAQEEHKIRNAEEDDWTPENAFEADVGDFWLIHMRTKLGVVVRVRRLQL</sequence>
<dbReference type="OrthoDB" id="60251at2759"/>
<protein>
    <submittedName>
        <fullName evidence="1">Uncharacterized protein</fullName>
    </submittedName>
</protein>
<gene>
    <name evidence="1" type="ORF">PR002_g18552</name>
</gene>
<dbReference type="Proteomes" id="UP000435112">
    <property type="component" value="Unassembled WGS sequence"/>
</dbReference>
<organism evidence="1 2">
    <name type="scientific">Phytophthora rubi</name>
    <dbReference type="NCBI Taxonomy" id="129364"/>
    <lineage>
        <taxon>Eukaryota</taxon>
        <taxon>Sar</taxon>
        <taxon>Stramenopiles</taxon>
        <taxon>Oomycota</taxon>
        <taxon>Peronosporomycetes</taxon>
        <taxon>Peronosporales</taxon>
        <taxon>Peronosporaceae</taxon>
        <taxon>Phytophthora</taxon>
    </lineage>
</organism>
<evidence type="ECO:0000313" key="1">
    <source>
        <dbReference type="EMBL" id="KAE8999124.1"/>
    </source>
</evidence>
<reference evidence="1 2" key="1">
    <citation type="submission" date="2018-09" db="EMBL/GenBank/DDBJ databases">
        <title>Genomic investigation of the strawberry pathogen Phytophthora fragariae indicates pathogenicity is determined by transcriptional variation in three key races.</title>
        <authorList>
            <person name="Adams T.M."/>
            <person name="Armitage A.D."/>
            <person name="Sobczyk M.K."/>
            <person name="Bates H.J."/>
            <person name="Dunwell J.M."/>
            <person name="Nellist C.F."/>
            <person name="Harrison R.J."/>
        </authorList>
    </citation>
    <scope>NUCLEOTIDE SEQUENCE [LARGE SCALE GENOMIC DNA]</scope>
    <source>
        <strain evidence="1 2">SCRP324</strain>
    </source>
</reference>
<dbReference type="AlphaFoldDB" id="A0A6A3K4A9"/>
<proteinExistence type="predicted"/>